<feature type="compositionally biased region" description="Basic and acidic residues" evidence="1">
    <location>
        <begin position="223"/>
        <end position="239"/>
    </location>
</feature>
<feature type="domain" description="PhoU" evidence="2">
    <location>
        <begin position="55"/>
        <end position="111"/>
    </location>
</feature>
<reference evidence="3" key="1">
    <citation type="submission" date="2020-04" db="EMBL/GenBank/DDBJ databases">
        <authorList>
            <person name="Zhang T."/>
        </authorList>
    </citation>
    <scope>NUCLEOTIDE SEQUENCE</scope>
    <source>
        <strain evidence="3">HKST-UBA02</strain>
    </source>
</reference>
<feature type="region of interest" description="Disordered" evidence="1">
    <location>
        <begin position="220"/>
        <end position="245"/>
    </location>
</feature>
<dbReference type="InterPro" id="IPR038078">
    <property type="entry name" value="PhoU-like_sf"/>
</dbReference>
<reference evidence="3" key="2">
    <citation type="journal article" date="2021" name="Microbiome">
        <title>Successional dynamics and alternative stable states in a saline activated sludge microbial community over 9 years.</title>
        <authorList>
            <person name="Wang Y."/>
            <person name="Ye J."/>
            <person name="Ju F."/>
            <person name="Liu L."/>
            <person name="Boyd J.A."/>
            <person name="Deng Y."/>
            <person name="Parks D.H."/>
            <person name="Jiang X."/>
            <person name="Yin X."/>
            <person name="Woodcroft B.J."/>
            <person name="Tyson G.W."/>
            <person name="Hugenholtz P."/>
            <person name="Polz M.F."/>
            <person name="Zhang T."/>
        </authorList>
    </citation>
    <scope>NUCLEOTIDE SEQUENCE</scope>
    <source>
        <strain evidence="3">HKST-UBA02</strain>
    </source>
</reference>
<dbReference type="Pfam" id="PF01895">
    <property type="entry name" value="PhoU"/>
    <property type="match status" value="1"/>
</dbReference>
<evidence type="ECO:0000313" key="4">
    <source>
        <dbReference type="Proteomes" id="UP000739538"/>
    </source>
</evidence>
<evidence type="ECO:0000313" key="3">
    <source>
        <dbReference type="EMBL" id="MCA9758849.1"/>
    </source>
</evidence>
<dbReference type="AlphaFoldDB" id="A0A956NKN6"/>
<dbReference type="Gene3D" id="1.20.58.220">
    <property type="entry name" value="Phosphate transport system protein phou homolog 2, domain 2"/>
    <property type="match status" value="1"/>
</dbReference>
<sequence length="245" mass="28308">MRTMFRQILQLFKGTDPLRETLEMFASMIDDGEWMYQKVLDIHGSQLLPSSIEAELFARDRQINAKEREIRRRLVEYLSINEKPDVSSCLILMSVSKDAERVGDYIKNMYDICLEMEGVKREVLDLDEKGRALRLRCLPLFQSVRQAFMTSDRALAETTLEVAMNLSRDAEIHVWTVAARDELSSKEAVARALSARHVKRIARHLGNIVTAVIQPVDWMNYSDEPHPQDAEMPPKRQGLDEEEEE</sequence>
<proteinExistence type="predicted"/>
<accession>A0A956NKN6</accession>
<evidence type="ECO:0000259" key="2">
    <source>
        <dbReference type="Pfam" id="PF01895"/>
    </source>
</evidence>
<protein>
    <recommendedName>
        <fullName evidence="2">PhoU domain-containing protein</fullName>
    </recommendedName>
</protein>
<gene>
    <name evidence="3" type="ORF">KDA27_23850</name>
</gene>
<dbReference type="EMBL" id="JAGQHS010000220">
    <property type="protein sequence ID" value="MCA9758849.1"/>
    <property type="molecule type" value="Genomic_DNA"/>
</dbReference>
<dbReference type="Proteomes" id="UP000739538">
    <property type="component" value="Unassembled WGS sequence"/>
</dbReference>
<evidence type="ECO:0000256" key="1">
    <source>
        <dbReference type="SAM" id="MobiDB-lite"/>
    </source>
</evidence>
<dbReference type="SUPFAM" id="SSF109755">
    <property type="entry name" value="PhoU-like"/>
    <property type="match status" value="1"/>
</dbReference>
<name>A0A956NKN6_UNCEI</name>
<comment type="caution">
    <text evidence="3">The sequence shown here is derived from an EMBL/GenBank/DDBJ whole genome shotgun (WGS) entry which is preliminary data.</text>
</comment>
<dbReference type="InterPro" id="IPR026022">
    <property type="entry name" value="PhoU_dom"/>
</dbReference>
<organism evidence="3 4">
    <name type="scientific">Eiseniibacteriota bacterium</name>
    <dbReference type="NCBI Taxonomy" id="2212470"/>
    <lineage>
        <taxon>Bacteria</taxon>
        <taxon>Candidatus Eiseniibacteriota</taxon>
    </lineage>
</organism>